<protein>
    <submittedName>
        <fullName evidence="2">Uncharacterized protein</fullName>
    </submittedName>
</protein>
<dbReference type="EMBL" id="JWIN03000003">
    <property type="protein sequence ID" value="KAB1280776.1"/>
    <property type="molecule type" value="Genomic_DNA"/>
</dbReference>
<dbReference type="AlphaFoldDB" id="A0A5N4ECM6"/>
<evidence type="ECO:0000256" key="1">
    <source>
        <dbReference type="SAM" id="MobiDB-lite"/>
    </source>
</evidence>
<reference evidence="2 3" key="1">
    <citation type="journal article" date="2019" name="Mol. Ecol. Resour.">
        <title>Improving Illumina assemblies with Hi-C and long reads: an example with the North African dromedary.</title>
        <authorList>
            <person name="Elbers J.P."/>
            <person name="Rogers M.F."/>
            <person name="Perelman P.L."/>
            <person name="Proskuryakova A.A."/>
            <person name="Serdyukova N.A."/>
            <person name="Johnson W.E."/>
            <person name="Horin P."/>
            <person name="Corander J."/>
            <person name="Murphy D."/>
            <person name="Burger P.A."/>
        </authorList>
    </citation>
    <scope>NUCLEOTIDE SEQUENCE [LARGE SCALE GENOMIC DNA]</scope>
    <source>
        <strain evidence="2">Drom800</strain>
        <tissue evidence="2">Blood</tissue>
    </source>
</reference>
<proteinExistence type="predicted"/>
<sequence>MFLPEPPLLGQCFLASSQMSPWCLERTHHSEVGRRDGNWPGSPYKQLLMMTRSGHVTTVHKEEPPPVFTRTEAKNNYQEIPKAVVKRHGGASRLVETSNTHPEESLEGSWSIRTPSEPTTAEGSELRRLGTRPRVRRSGVNSASPFPVARRRPLNRERILRFGGKKEARHFVVLTPPSQKSFCGAGLRGTPGIQPHSSVLPAGSAWDRYPGVLSACAAGCSRSGPRPASLWCRQRRAGRGGASVRATGFSRESRWWVRLSCSRNPAGGARSGRRQTARGPAEPEVWKIQVPDGEGVQEQPTCGTRDCRSAQSLLVGGPGIWAVPAPPFGFIPPSWSLRRPALAKVSRPSLPGVLPELPVFILTARDCDECNRLPSLRTEGFPTLFS</sequence>
<organism evidence="2 3">
    <name type="scientific">Camelus dromedarius</name>
    <name type="common">Dromedary</name>
    <name type="synonym">Arabian camel</name>
    <dbReference type="NCBI Taxonomy" id="9838"/>
    <lineage>
        <taxon>Eukaryota</taxon>
        <taxon>Metazoa</taxon>
        <taxon>Chordata</taxon>
        <taxon>Craniata</taxon>
        <taxon>Vertebrata</taxon>
        <taxon>Euteleostomi</taxon>
        <taxon>Mammalia</taxon>
        <taxon>Eutheria</taxon>
        <taxon>Laurasiatheria</taxon>
        <taxon>Artiodactyla</taxon>
        <taxon>Tylopoda</taxon>
        <taxon>Camelidae</taxon>
        <taxon>Camelus</taxon>
    </lineage>
</organism>
<feature type="compositionally biased region" description="Polar residues" evidence="1">
    <location>
        <begin position="111"/>
        <end position="122"/>
    </location>
</feature>
<evidence type="ECO:0000313" key="3">
    <source>
        <dbReference type="Proteomes" id="UP000299084"/>
    </source>
</evidence>
<comment type="caution">
    <text evidence="2">The sequence shown here is derived from an EMBL/GenBank/DDBJ whole genome shotgun (WGS) entry which is preliminary data.</text>
</comment>
<name>A0A5N4ECM6_CAMDR</name>
<feature type="region of interest" description="Disordered" evidence="1">
    <location>
        <begin position="97"/>
        <end position="126"/>
    </location>
</feature>
<keyword evidence="3" id="KW-1185">Reference proteome</keyword>
<dbReference type="Proteomes" id="UP000299084">
    <property type="component" value="Unassembled WGS sequence"/>
</dbReference>
<gene>
    <name evidence="2" type="ORF">Cadr_000004130</name>
</gene>
<accession>A0A5N4ECM6</accession>
<evidence type="ECO:0000313" key="2">
    <source>
        <dbReference type="EMBL" id="KAB1280776.1"/>
    </source>
</evidence>